<organism evidence="1 2">
    <name type="scientific">Sporosarcina newyorkensis</name>
    <dbReference type="NCBI Taxonomy" id="759851"/>
    <lineage>
        <taxon>Bacteria</taxon>
        <taxon>Bacillati</taxon>
        <taxon>Bacillota</taxon>
        <taxon>Bacilli</taxon>
        <taxon>Bacillales</taxon>
        <taxon>Caryophanaceae</taxon>
        <taxon>Sporosarcina</taxon>
    </lineage>
</organism>
<proteinExistence type="predicted"/>
<evidence type="ECO:0000313" key="2">
    <source>
        <dbReference type="Proteomes" id="UP000190042"/>
    </source>
</evidence>
<name>A0A1T4YRV6_9BACL</name>
<dbReference type="RefSeq" id="WP_078818443.1">
    <property type="nucleotide sequence ID" value="NZ_FUYJ01000008.1"/>
</dbReference>
<gene>
    <name evidence="1" type="ORF">SAMN04244570_3430</name>
</gene>
<dbReference type="EMBL" id="FUYJ01000008">
    <property type="protein sequence ID" value="SKB04499.1"/>
    <property type="molecule type" value="Genomic_DNA"/>
</dbReference>
<dbReference type="AlphaFoldDB" id="A0A1T4YRV6"/>
<protein>
    <submittedName>
        <fullName evidence="1">TolB protein</fullName>
    </submittedName>
</protein>
<keyword evidence="2" id="KW-1185">Reference proteome</keyword>
<sequence>MKKSLVFLLGSIAFLTALFIVLGFVFDKDENQKQNGLTEVYGVSSDGEIAYVVYEKGQANLYITLQEQPLIQLPVEKEIIDLTFSEDGKRLAFAITNKDREQDAETDIHVVQLESLEDEQILSVDSLITEVAFDPKNPELLFYLQAATFTNYSPVASKHPHDFDVHSYHLKEQTHTQYTDMKKYNMASLQVSSENESVFVQMDDDENIESADDVFSSSQRIYEIPLDDPDGKSIISSPIQEEDIYDFTLLPERQEIIYQAVAGTGKNGIFEYELFVFNWKTYQTEQLTALKEHASKPVLGPDAKIYFMVDRNFAGRSPDYHLYRMNMDGRNVEKVPLESVGK</sequence>
<dbReference type="InterPro" id="IPR011042">
    <property type="entry name" value="6-blade_b-propeller_TolB-like"/>
</dbReference>
<dbReference type="Proteomes" id="UP000190042">
    <property type="component" value="Unassembled WGS sequence"/>
</dbReference>
<dbReference type="SUPFAM" id="SSF82171">
    <property type="entry name" value="DPP6 N-terminal domain-like"/>
    <property type="match status" value="1"/>
</dbReference>
<dbReference type="Gene3D" id="2.120.10.30">
    <property type="entry name" value="TolB, C-terminal domain"/>
    <property type="match status" value="1"/>
</dbReference>
<reference evidence="2" key="1">
    <citation type="submission" date="2017-02" db="EMBL/GenBank/DDBJ databases">
        <authorList>
            <person name="Varghese N."/>
            <person name="Submissions S."/>
        </authorList>
    </citation>
    <scope>NUCLEOTIDE SEQUENCE [LARGE SCALE GENOMIC DNA]</scope>
    <source>
        <strain evidence="2">DSM 23966</strain>
    </source>
</reference>
<evidence type="ECO:0000313" key="1">
    <source>
        <dbReference type="EMBL" id="SKB04499.1"/>
    </source>
</evidence>
<accession>A0A1T4YRV6</accession>